<feature type="region of interest" description="Disordered" evidence="1">
    <location>
        <begin position="1"/>
        <end position="105"/>
    </location>
</feature>
<dbReference type="RefSeq" id="WP_249314497.1">
    <property type="nucleotide sequence ID" value="NZ_JACRSR010000001.1"/>
</dbReference>
<evidence type="ECO:0000313" key="3">
    <source>
        <dbReference type="Proteomes" id="UP000623172"/>
    </source>
</evidence>
<dbReference type="AlphaFoldDB" id="A0A926HNU4"/>
<proteinExistence type="predicted"/>
<gene>
    <name evidence="2" type="ORF">H8696_01505</name>
</gene>
<evidence type="ECO:0000256" key="1">
    <source>
        <dbReference type="SAM" id="MobiDB-lite"/>
    </source>
</evidence>
<dbReference type="EMBL" id="JACRSR010000001">
    <property type="protein sequence ID" value="MBC8530523.1"/>
    <property type="molecule type" value="Genomic_DNA"/>
</dbReference>
<sequence>MAKMETATGRWAGRGGKRGRDASRRPGRGAGEWQKWRRPRAAGQAAAGNADGMPAGGRAGEPENGKNGCGHRPLGRPRREARTGCQQTAGPGSRRMAKMAAATGR</sequence>
<organism evidence="2 3">
    <name type="scientific">Gehongia tenuis</name>
    <dbReference type="NCBI Taxonomy" id="2763655"/>
    <lineage>
        <taxon>Bacteria</taxon>
        <taxon>Bacillati</taxon>
        <taxon>Bacillota</taxon>
        <taxon>Clostridia</taxon>
        <taxon>Christensenellales</taxon>
        <taxon>Christensenellaceae</taxon>
        <taxon>Gehongia</taxon>
    </lineage>
</organism>
<evidence type="ECO:0000313" key="2">
    <source>
        <dbReference type="EMBL" id="MBC8530523.1"/>
    </source>
</evidence>
<accession>A0A926HNU4</accession>
<comment type="caution">
    <text evidence="2">The sequence shown here is derived from an EMBL/GenBank/DDBJ whole genome shotgun (WGS) entry which is preliminary data.</text>
</comment>
<name>A0A926HNU4_9FIRM</name>
<feature type="compositionally biased region" description="Low complexity" evidence="1">
    <location>
        <begin position="41"/>
        <end position="52"/>
    </location>
</feature>
<reference evidence="2" key="1">
    <citation type="submission" date="2020-08" db="EMBL/GenBank/DDBJ databases">
        <title>Genome public.</title>
        <authorList>
            <person name="Liu C."/>
            <person name="Sun Q."/>
        </authorList>
    </citation>
    <scope>NUCLEOTIDE SEQUENCE</scope>
    <source>
        <strain evidence="2">NSJ-53</strain>
    </source>
</reference>
<protein>
    <submittedName>
        <fullName evidence="2">Uncharacterized protein</fullName>
    </submittedName>
</protein>
<keyword evidence="3" id="KW-1185">Reference proteome</keyword>
<dbReference type="Proteomes" id="UP000623172">
    <property type="component" value="Unassembled WGS sequence"/>
</dbReference>